<dbReference type="OrthoDB" id="5986954at2759"/>
<evidence type="ECO:0008006" key="4">
    <source>
        <dbReference type="Google" id="ProtNLM"/>
    </source>
</evidence>
<evidence type="ECO:0000313" key="2">
    <source>
        <dbReference type="EMBL" id="PFX21904.1"/>
    </source>
</evidence>
<accession>A0A2B4RTY7</accession>
<sequence>MHEDLFPGEKSRSHHQDVCDAGCTFSREEISQQNEVINEKKEKVFNHSWLCKSDITYCAPSGYGWPVFVEGKGVYCILCRKHKAQSMQNKQGKFASKSSVRFKTSATSGHLKSKTHSKVVELEQTRRGSIFQIEITNSKAAEAKTIECVMCNLYFLMKEEIFNRKAAQLNQLVALQGCDEMKYFQHDGNRSSANAPTIKANLLQGLEGKNLDTSKLASIFTDGASVMTGEQNGLAGLLCRDFPTILTFHCICHRLAFAMVDTSKEADMKCIQNVHNCPRQVWQLLENSPKKMATFIKIQANHNIVSLSGKGDKAVAMKLQKACKTCWLSFKASVKSVKKCLYPLLVALKQLEPDSAAACGLYKKIPKNCKVSPSNYKPKKIKLKEFAKFVVKEADIACNPVLSSPPLNEEDNGPETNLLLSTMHTTDELIKSKKIEGLIMQDFKRQVTLQLPKAFSRKIIPAKRSHIPRPESALQWPHLEKIATQIVPYQSNVEIRILIRSDCPRAIMPGEVIPGEGDSPHTLRSDLGWGIIGKISQPLSEEDGDENEIGVSHQIYTCETWEPLNPQVDAVEPSKGACNFSVKTKVKEVINPFHIMKMFEMDFSEKRANRQSTLSQDDLQFLRKMEEGIRQNPNGHYEMPLLFRGNSPKLPNNKTLALLLLNKLKAHMENDTKYHQDYMAFMQDIIGRDYAEKAPHEQRQQGWKAVFKAAEEDCNYLRFYWWENGDTTNNPVQYCMTVHLFGVASSPGCSNFGLKKTATDNESEFGPEAANFIRNNFYVDDDLKSVATVSKATSLIEKTKSICARGGMLLHKFISNSKEVIAKIAPEDRAKGVKDLNLQSDVLPIERALGFIALVILTRRQILQSLCRDRSDWDDPVPESLRHKWERWRSSLPHLEKLKTQRCYKPHTFGKLTSVQLHHFSDASDQGYGQCSYLRLTNDTGQVHCSFIMSKGPVSLQHSSKEPLRGEGKNSKDKSTQIYQSPSVDEMRRAEQVILKSVQEEAFSEEMKILKSLGMSNNDTEREFTRRRNSSMKKTSSLYQLDPFKDENGLLRVGGCIRNAPVSYGVKHPLILLSKGHVTMLLVRHHHERISHQGQGITLNDLRSHRY</sequence>
<protein>
    <recommendedName>
        <fullName evidence="4">DUF4371 domain-containing protein</fullName>
    </recommendedName>
</protein>
<evidence type="ECO:0000256" key="1">
    <source>
        <dbReference type="SAM" id="MobiDB-lite"/>
    </source>
</evidence>
<feature type="region of interest" description="Disordered" evidence="1">
    <location>
        <begin position="956"/>
        <end position="980"/>
    </location>
</feature>
<dbReference type="PANTHER" id="PTHR47331">
    <property type="entry name" value="PHD-TYPE DOMAIN-CONTAINING PROTEIN"/>
    <property type="match status" value="1"/>
</dbReference>
<dbReference type="InterPro" id="IPR008042">
    <property type="entry name" value="Retrotrans_Pao"/>
</dbReference>
<dbReference type="AlphaFoldDB" id="A0A2B4RTY7"/>
<comment type="caution">
    <text evidence="2">The sequence shown here is derived from an EMBL/GenBank/DDBJ whole genome shotgun (WGS) entry which is preliminary data.</text>
</comment>
<dbReference type="EMBL" id="LSMT01000258">
    <property type="protein sequence ID" value="PFX21904.1"/>
    <property type="molecule type" value="Genomic_DNA"/>
</dbReference>
<dbReference type="PANTHER" id="PTHR47331:SF5">
    <property type="entry name" value="RIBONUCLEASE H"/>
    <property type="match status" value="1"/>
</dbReference>
<name>A0A2B4RTY7_STYPI</name>
<gene>
    <name evidence="2" type="ORF">AWC38_SpisGene13589</name>
</gene>
<organism evidence="2 3">
    <name type="scientific">Stylophora pistillata</name>
    <name type="common">Smooth cauliflower coral</name>
    <dbReference type="NCBI Taxonomy" id="50429"/>
    <lineage>
        <taxon>Eukaryota</taxon>
        <taxon>Metazoa</taxon>
        <taxon>Cnidaria</taxon>
        <taxon>Anthozoa</taxon>
        <taxon>Hexacorallia</taxon>
        <taxon>Scleractinia</taxon>
        <taxon>Astrocoeniina</taxon>
        <taxon>Pocilloporidae</taxon>
        <taxon>Stylophora</taxon>
    </lineage>
</organism>
<feature type="compositionally biased region" description="Basic and acidic residues" evidence="1">
    <location>
        <begin position="959"/>
        <end position="975"/>
    </location>
</feature>
<proteinExistence type="predicted"/>
<dbReference type="Pfam" id="PF05380">
    <property type="entry name" value="Peptidase_A17"/>
    <property type="match status" value="1"/>
</dbReference>
<dbReference type="Proteomes" id="UP000225706">
    <property type="component" value="Unassembled WGS sequence"/>
</dbReference>
<keyword evidence="3" id="KW-1185">Reference proteome</keyword>
<reference evidence="3" key="1">
    <citation type="journal article" date="2017" name="bioRxiv">
        <title>Comparative analysis of the genomes of Stylophora pistillata and Acropora digitifera provides evidence for extensive differences between species of corals.</title>
        <authorList>
            <person name="Voolstra C.R."/>
            <person name="Li Y."/>
            <person name="Liew Y.J."/>
            <person name="Baumgarten S."/>
            <person name="Zoccola D."/>
            <person name="Flot J.-F."/>
            <person name="Tambutte S."/>
            <person name="Allemand D."/>
            <person name="Aranda M."/>
        </authorList>
    </citation>
    <scope>NUCLEOTIDE SEQUENCE [LARGE SCALE GENOMIC DNA]</scope>
</reference>
<evidence type="ECO:0000313" key="3">
    <source>
        <dbReference type="Proteomes" id="UP000225706"/>
    </source>
</evidence>